<evidence type="ECO:0000313" key="5">
    <source>
        <dbReference type="Proteomes" id="UP001596201"/>
    </source>
</evidence>
<protein>
    <submittedName>
        <fullName evidence="4">Winged helix-turn-helix domain-containing protein</fullName>
    </submittedName>
</protein>
<proteinExistence type="predicted"/>
<accession>A0ABD5R9W9</accession>
<dbReference type="Proteomes" id="UP001596201">
    <property type="component" value="Unassembled WGS sequence"/>
</dbReference>
<evidence type="ECO:0000313" key="4">
    <source>
        <dbReference type="EMBL" id="MFC5366823.1"/>
    </source>
</evidence>
<sequence length="308" mass="34229">MSHRAEEESETATETEDSVESPAGLAPADAFALLGNDTRIEILQALLDAGADEDPVAFSTLYDHVDIDDSAHFNYHLKQLTDHFVRRTDEGYEFRYPGWKVVRSVLAGTFTDRTSLDPFDAPGTCYDCDGPLQAWYGDDRLTIECADCGVVHVCYSFPPGGLDDRTPAEFLLAFHHHVRHHYCLAADGVCPECMGRMETTLHRDDDRFPGVDVRVEHACGRCQNRIESAVGLNLLDTADVLTFHAERGVDLTTEPFWTFDWCVSDEHTTVVSEDPLELRLDIPCDGDTISVVVDETLSVLDVSRSCPA</sequence>
<evidence type="ECO:0000259" key="3">
    <source>
        <dbReference type="Pfam" id="PF24042"/>
    </source>
</evidence>
<keyword evidence="5" id="KW-1185">Reference proteome</keyword>
<dbReference type="RefSeq" id="WP_227227841.1">
    <property type="nucleotide sequence ID" value="NZ_JAJCVJ010000001.1"/>
</dbReference>
<organism evidence="4 5">
    <name type="scientific">Salinirubrum litoreum</name>
    <dbReference type="NCBI Taxonomy" id="1126234"/>
    <lineage>
        <taxon>Archaea</taxon>
        <taxon>Methanobacteriati</taxon>
        <taxon>Methanobacteriota</taxon>
        <taxon>Stenosarchaea group</taxon>
        <taxon>Halobacteria</taxon>
        <taxon>Halobacteriales</taxon>
        <taxon>Haloferacaceae</taxon>
        <taxon>Salinirubrum</taxon>
    </lineage>
</organism>
<evidence type="ECO:0000256" key="1">
    <source>
        <dbReference type="SAM" id="MobiDB-lite"/>
    </source>
</evidence>
<feature type="region of interest" description="Disordered" evidence="1">
    <location>
        <begin position="1"/>
        <end position="23"/>
    </location>
</feature>
<evidence type="ECO:0000259" key="2">
    <source>
        <dbReference type="Pfam" id="PF24038"/>
    </source>
</evidence>
<dbReference type="EMBL" id="JBHSKX010000001">
    <property type="protein sequence ID" value="MFC5366823.1"/>
    <property type="molecule type" value="Genomic_DNA"/>
</dbReference>
<dbReference type="InterPro" id="IPR036388">
    <property type="entry name" value="WH-like_DNA-bd_sf"/>
</dbReference>
<dbReference type="CDD" id="cd00090">
    <property type="entry name" value="HTH_ARSR"/>
    <property type="match status" value="1"/>
</dbReference>
<dbReference type="InterPro" id="IPR036390">
    <property type="entry name" value="WH_DNA-bd_sf"/>
</dbReference>
<dbReference type="InterPro" id="IPR055771">
    <property type="entry name" value="DUF7347"/>
</dbReference>
<reference evidence="4 5" key="1">
    <citation type="journal article" date="2019" name="Int. J. Syst. Evol. Microbiol.">
        <title>The Global Catalogue of Microorganisms (GCM) 10K type strain sequencing project: providing services to taxonomists for standard genome sequencing and annotation.</title>
        <authorList>
            <consortium name="The Broad Institute Genomics Platform"/>
            <consortium name="The Broad Institute Genome Sequencing Center for Infectious Disease"/>
            <person name="Wu L."/>
            <person name="Ma J."/>
        </authorList>
    </citation>
    <scope>NUCLEOTIDE SEQUENCE [LARGE SCALE GENOMIC DNA]</scope>
    <source>
        <strain evidence="4 5">CGMCC 1.12237</strain>
    </source>
</reference>
<dbReference type="SUPFAM" id="SSF46785">
    <property type="entry name" value="Winged helix' DNA-binding domain"/>
    <property type="match status" value="1"/>
</dbReference>
<feature type="compositionally biased region" description="Acidic residues" evidence="1">
    <location>
        <begin position="7"/>
        <end position="19"/>
    </location>
</feature>
<dbReference type="Gene3D" id="1.10.10.10">
    <property type="entry name" value="Winged helix-like DNA-binding domain superfamily/Winged helix DNA-binding domain"/>
    <property type="match status" value="1"/>
</dbReference>
<gene>
    <name evidence="4" type="ORF">ACFPJ5_07710</name>
</gene>
<feature type="domain" description="DUF7347" evidence="2">
    <location>
        <begin position="27"/>
        <end position="105"/>
    </location>
</feature>
<dbReference type="InterPro" id="IPR055775">
    <property type="entry name" value="DUF7351"/>
</dbReference>
<dbReference type="Pfam" id="PF24042">
    <property type="entry name" value="DUF7351"/>
    <property type="match status" value="1"/>
</dbReference>
<comment type="caution">
    <text evidence="4">The sequence shown here is derived from an EMBL/GenBank/DDBJ whole genome shotgun (WGS) entry which is preliminary data.</text>
</comment>
<dbReference type="InterPro" id="IPR011991">
    <property type="entry name" value="ArsR-like_HTH"/>
</dbReference>
<dbReference type="Pfam" id="PF24038">
    <property type="entry name" value="DUF7347"/>
    <property type="match status" value="1"/>
</dbReference>
<name>A0ABD5R9W9_9EURY</name>
<feature type="domain" description="DUF7351" evidence="3">
    <location>
        <begin position="123"/>
        <end position="299"/>
    </location>
</feature>
<dbReference type="AlphaFoldDB" id="A0ABD5R9W9"/>